<evidence type="ECO:0000256" key="17">
    <source>
        <dbReference type="RuleBase" id="RU291113"/>
    </source>
</evidence>
<evidence type="ECO:0000256" key="7">
    <source>
        <dbReference type="ARBA" id="ARBA00022694"/>
    </source>
</evidence>
<evidence type="ECO:0000256" key="2">
    <source>
        <dbReference type="ARBA" id="ARBA00012376"/>
    </source>
</evidence>
<dbReference type="OrthoDB" id="259935at2759"/>
<evidence type="ECO:0000256" key="16">
    <source>
        <dbReference type="PROSITE-ProRule" id="PRU00723"/>
    </source>
</evidence>
<comment type="catalytic activity">
    <reaction evidence="15">
        <text>5,6-dihydrouridine(47) in tRNA + NADP(+) = uridine(47) in tRNA + NADPH + H(+)</text>
        <dbReference type="Rhea" id="RHEA:53360"/>
        <dbReference type="Rhea" id="RHEA-COMP:13539"/>
        <dbReference type="Rhea" id="RHEA-COMP:13540"/>
        <dbReference type="ChEBI" id="CHEBI:15378"/>
        <dbReference type="ChEBI" id="CHEBI:57783"/>
        <dbReference type="ChEBI" id="CHEBI:58349"/>
        <dbReference type="ChEBI" id="CHEBI:65315"/>
        <dbReference type="ChEBI" id="CHEBI:74443"/>
        <dbReference type="EC" id="1.3.1.89"/>
    </reaction>
    <physiologicalReaction direction="right-to-left" evidence="15">
        <dbReference type="Rhea" id="RHEA:53362"/>
    </physiologicalReaction>
</comment>
<feature type="zinc finger region" description="C3H1-type" evidence="16">
    <location>
        <begin position="100"/>
        <end position="122"/>
    </location>
</feature>
<dbReference type="PANTHER" id="PTHR45846">
    <property type="entry name" value="TRNA-DIHYDROURIDINE(47) SYNTHASE [NAD(P)(+)]-LIKE"/>
    <property type="match status" value="1"/>
</dbReference>
<dbReference type="EC" id="1.3.1.89" evidence="2 17"/>
<accession>A0A165HGE6</accession>
<dbReference type="GO" id="GO:0006397">
    <property type="term" value="P:mRNA processing"/>
    <property type="evidence" value="ECO:0007669"/>
    <property type="project" value="UniProtKB-KW"/>
</dbReference>
<dbReference type="Gene3D" id="3.20.20.70">
    <property type="entry name" value="Aldolase class I"/>
    <property type="match status" value="1"/>
</dbReference>
<comment type="catalytic activity">
    <reaction evidence="12">
        <text>5,6-dihydrouridine(47) in tRNA + NAD(+) = uridine(47) in tRNA + NADH + H(+)</text>
        <dbReference type="Rhea" id="RHEA:53364"/>
        <dbReference type="Rhea" id="RHEA-COMP:13539"/>
        <dbReference type="Rhea" id="RHEA-COMP:13540"/>
        <dbReference type="ChEBI" id="CHEBI:15378"/>
        <dbReference type="ChEBI" id="CHEBI:57540"/>
        <dbReference type="ChEBI" id="CHEBI:57945"/>
        <dbReference type="ChEBI" id="CHEBI:65315"/>
        <dbReference type="ChEBI" id="CHEBI:74443"/>
        <dbReference type="EC" id="1.3.1.89"/>
    </reaction>
    <physiologicalReaction direction="right-to-left" evidence="12">
        <dbReference type="Rhea" id="RHEA:53366"/>
    </physiologicalReaction>
</comment>
<feature type="compositionally biased region" description="Polar residues" evidence="18">
    <location>
        <begin position="35"/>
        <end position="46"/>
    </location>
</feature>
<dbReference type="InterPro" id="IPR035587">
    <property type="entry name" value="DUS-like_FMN-bd"/>
</dbReference>
<sequence length="685" mass="76486">MASPTLPPGTAPVKAEYLISADVAEVIDDDAAEDTTNPAASEQANSSKRDREDAAEDEPPEKKQKLSGSQKRKLAKAERKAKRGQNKARRFVKAHDEINLCWNARRGEKCDKNDCKFSHDLRGYLETKAPDIRIPRPDELLTHLPYVTTPADLPRDSGPRKGILCPEFRELGECRYAFKCRFLADHTERIQNGEEDPLGVGLRLVYDAERAAIAKGKFQELNRLTSPGLLKDLRTRKYPTPKSDEYLAYLATQRDGPSTTLEVDVSTSHIKSAESTASDNIGDQPSRAEALESDEVRIKHEEPQDMPDVPLRPAEKPRLHWKGLTYLAPLTTVGNLPFRRLCVDYGADITCGEMGLAASFLNASREEWSLVRRHPSERIFGNQLAGNKPSTVVPAAEVISTECPNLDFVDLNCGCPIDLVYRNGAGSALLDLPNKLGKIVTGMNRVLGDIPVTIKVRTGVKDGRNTAHRLMPRLHEWGVSALTIHGRTRQQRYTKLADWQYIKQCVDIVRASEAEQGTSPIPIFGGGDAYSSQGYWECVDASGVDGVMVARGALIKPWIFTEIKERREWDISSRERLDIVRQLCEYGLTHWGTDTAGVNTTRRYVCEALSFQHRYIPIGLLERPIGMLNERAPAYHGRDELETLLASADSKKWVEISSMFLGPPPDHWDFQPKHRSNSTSEEANG</sequence>
<feature type="compositionally biased region" description="Basic residues" evidence="18">
    <location>
        <begin position="70"/>
        <end position="90"/>
    </location>
</feature>
<dbReference type="Proteomes" id="UP000076842">
    <property type="component" value="Unassembled WGS sequence"/>
</dbReference>
<evidence type="ECO:0000256" key="8">
    <source>
        <dbReference type="ARBA" id="ARBA00022771"/>
    </source>
</evidence>
<dbReference type="PROSITE" id="PS50103">
    <property type="entry name" value="ZF_C3H1"/>
    <property type="match status" value="2"/>
</dbReference>
<dbReference type="SUPFAM" id="SSF51395">
    <property type="entry name" value="FMN-linked oxidoreductases"/>
    <property type="match status" value="1"/>
</dbReference>
<dbReference type="STRING" id="1353952.A0A165HGE6"/>
<comment type="similarity">
    <text evidence="17">Belongs to the dus family. Dus3 subfamily.</text>
</comment>
<dbReference type="GO" id="GO:0102265">
    <property type="term" value="F:tRNA-dihydrouridine47 synthase activity"/>
    <property type="evidence" value="ECO:0007669"/>
    <property type="project" value="UniProtKB-EC"/>
</dbReference>
<dbReference type="InterPro" id="IPR013785">
    <property type="entry name" value="Aldolase_TIM"/>
</dbReference>
<reference evidence="20 21" key="1">
    <citation type="journal article" date="2016" name="Mol. Biol. Evol.">
        <title>Comparative Genomics of Early-Diverging Mushroom-Forming Fungi Provides Insights into the Origins of Lignocellulose Decay Capabilities.</title>
        <authorList>
            <person name="Nagy L.G."/>
            <person name="Riley R."/>
            <person name="Tritt A."/>
            <person name="Adam C."/>
            <person name="Daum C."/>
            <person name="Floudas D."/>
            <person name="Sun H."/>
            <person name="Yadav J.S."/>
            <person name="Pangilinan J."/>
            <person name="Larsson K.H."/>
            <person name="Matsuura K."/>
            <person name="Barry K."/>
            <person name="Labutti K."/>
            <person name="Kuo R."/>
            <person name="Ohm R.A."/>
            <person name="Bhattacharya S.S."/>
            <person name="Shirouzu T."/>
            <person name="Yoshinaga Y."/>
            <person name="Martin F.M."/>
            <person name="Grigoriev I.V."/>
            <person name="Hibbett D.S."/>
        </authorList>
    </citation>
    <scope>NUCLEOTIDE SEQUENCE [LARGE SCALE GENOMIC DNA]</scope>
    <source>
        <strain evidence="20 21">HHB12733</strain>
    </source>
</reference>
<keyword evidence="5 17" id="KW-0288">FMN</keyword>
<feature type="domain" description="C3H1-type" evidence="19">
    <location>
        <begin position="100"/>
        <end position="122"/>
    </location>
</feature>
<keyword evidence="7 17" id="KW-0819">tRNA processing</keyword>
<evidence type="ECO:0000256" key="18">
    <source>
        <dbReference type="SAM" id="MobiDB-lite"/>
    </source>
</evidence>
<keyword evidence="4 17" id="KW-0285">Flavoprotein</keyword>
<dbReference type="GO" id="GO:0008270">
    <property type="term" value="F:zinc ion binding"/>
    <property type="evidence" value="ECO:0007669"/>
    <property type="project" value="UniProtKB-KW"/>
</dbReference>
<keyword evidence="10 17" id="KW-0560">Oxidoreductase</keyword>
<dbReference type="Pfam" id="PF01207">
    <property type="entry name" value="Dus"/>
    <property type="match status" value="1"/>
</dbReference>
<evidence type="ECO:0000256" key="10">
    <source>
        <dbReference type="ARBA" id="ARBA00023002"/>
    </source>
</evidence>
<proteinExistence type="inferred from homology"/>
<evidence type="ECO:0000313" key="21">
    <source>
        <dbReference type="Proteomes" id="UP000076842"/>
    </source>
</evidence>
<evidence type="ECO:0000256" key="11">
    <source>
        <dbReference type="ARBA" id="ARBA00023027"/>
    </source>
</evidence>
<dbReference type="AlphaFoldDB" id="A0A165HGE6"/>
<comment type="catalytic activity">
    <reaction evidence="14">
        <text>a 5,6-dihydrouridine in mRNA + NADP(+) = a uridine in mRNA + NADPH + H(+)</text>
        <dbReference type="Rhea" id="RHEA:69855"/>
        <dbReference type="Rhea" id="RHEA-COMP:14658"/>
        <dbReference type="Rhea" id="RHEA-COMP:17789"/>
        <dbReference type="ChEBI" id="CHEBI:15378"/>
        <dbReference type="ChEBI" id="CHEBI:57783"/>
        <dbReference type="ChEBI" id="CHEBI:58349"/>
        <dbReference type="ChEBI" id="CHEBI:65315"/>
        <dbReference type="ChEBI" id="CHEBI:74443"/>
    </reaction>
    <physiologicalReaction direction="right-to-left" evidence="14">
        <dbReference type="Rhea" id="RHEA:69857"/>
    </physiologicalReaction>
</comment>
<evidence type="ECO:0000256" key="15">
    <source>
        <dbReference type="ARBA" id="ARBA00049513"/>
    </source>
</evidence>
<keyword evidence="21" id="KW-1185">Reference proteome</keyword>
<name>A0A165HGE6_9BASI</name>
<organism evidence="20 21">
    <name type="scientific">Calocera cornea HHB12733</name>
    <dbReference type="NCBI Taxonomy" id="1353952"/>
    <lineage>
        <taxon>Eukaryota</taxon>
        <taxon>Fungi</taxon>
        <taxon>Dikarya</taxon>
        <taxon>Basidiomycota</taxon>
        <taxon>Agaricomycotina</taxon>
        <taxon>Dacrymycetes</taxon>
        <taxon>Dacrymycetales</taxon>
        <taxon>Dacrymycetaceae</taxon>
        <taxon>Calocera</taxon>
    </lineage>
</organism>
<keyword evidence="16 17" id="KW-0479">Metal-binding</keyword>
<dbReference type="GO" id="GO:0050660">
    <property type="term" value="F:flavin adenine dinucleotide binding"/>
    <property type="evidence" value="ECO:0007669"/>
    <property type="project" value="UniProtKB-UniRule"/>
</dbReference>
<feature type="region of interest" description="Disordered" evidence="18">
    <location>
        <begin position="664"/>
        <end position="685"/>
    </location>
</feature>
<dbReference type="GO" id="GO:0003723">
    <property type="term" value="F:RNA binding"/>
    <property type="evidence" value="ECO:0007669"/>
    <property type="project" value="TreeGrafter"/>
</dbReference>
<dbReference type="InParanoid" id="A0A165HGE6"/>
<dbReference type="InterPro" id="IPR018517">
    <property type="entry name" value="tRNA_hU_synthase_CS"/>
</dbReference>
<comment type="function">
    <text evidence="17">Catalyzes the synthesis of dihydrouridine, a modified base found in the D-loop of most tRNAs. Specifically modifies U47 in cytoplasmic tRNAs.</text>
</comment>
<protein>
    <recommendedName>
        <fullName evidence="3 17">tRNA-dihydrouridine(47) synthase [NAD(P)(+)]</fullName>
        <ecNumber evidence="2 17">1.3.1.89</ecNumber>
    </recommendedName>
    <alternativeName>
        <fullName evidence="17">tRNA-dihydrouridine synthase 3</fullName>
    </alternativeName>
</protein>
<evidence type="ECO:0000259" key="19">
    <source>
        <dbReference type="PROSITE" id="PS50103"/>
    </source>
</evidence>
<comment type="cofactor">
    <cofactor evidence="1 17">
        <name>FMN</name>
        <dbReference type="ChEBI" id="CHEBI:58210"/>
    </cofactor>
</comment>
<keyword evidence="6" id="KW-0507">mRNA processing</keyword>
<feature type="domain" description="C3H1-type" evidence="19">
    <location>
        <begin position="159"/>
        <end position="189"/>
    </location>
</feature>
<evidence type="ECO:0000256" key="1">
    <source>
        <dbReference type="ARBA" id="ARBA00001917"/>
    </source>
</evidence>
<keyword evidence="16 17" id="KW-0862">Zinc</keyword>
<dbReference type="GO" id="GO:0106414">
    <property type="term" value="F:mRNA dihydrouridine synthase activity"/>
    <property type="evidence" value="ECO:0007669"/>
    <property type="project" value="RHEA"/>
</dbReference>
<evidence type="ECO:0000256" key="14">
    <source>
        <dbReference type="ARBA" id="ARBA00049447"/>
    </source>
</evidence>
<dbReference type="FunCoup" id="A0A165HGE6">
    <property type="interactions" value="452"/>
</dbReference>
<evidence type="ECO:0000313" key="20">
    <source>
        <dbReference type="EMBL" id="KZT59268.1"/>
    </source>
</evidence>
<keyword evidence="9 17" id="KW-0521">NADP</keyword>
<evidence type="ECO:0000256" key="3">
    <source>
        <dbReference type="ARBA" id="ARBA00022143"/>
    </source>
</evidence>
<evidence type="ECO:0000256" key="12">
    <source>
        <dbReference type="ARBA" id="ARBA00048266"/>
    </source>
</evidence>
<feature type="zinc finger region" description="C3H1-type" evidence="16">
    <location>
        <begin position="159"/>
        <end position="189"/>
    </location>
</feature>
<feature type="region of interest" description="Disordered" evidence="18">
    <location>
        <begin position="28"/>
        <end position="90"/>
    </location>
</feature>
<gene>
    <name evidence="20" type="ORF">CALCODRAFT_431172</name>
</gene>
<evidence type="ECO:0000256" key="6">
    <source>
        <dbReference type="ARBA" id="ARBA00022664"/>
    </source>
</evidence>
<evidence type="ECO:0000256" key="9">
    <source>
        <dbReference type="ARBA" id="ARBA00022857"/>
    </source>
</evidence>
<dbReference type="InterPro" id="IPR000571">
    <property type="entry name" value="Znf_CCCH"/>
</dbReference>
<evidence type="ECO:0000256" key="5">
    <source>
        <dbReference type="ARBA" id="ARBA00022643"/>
    </source>
</evidence>
<dbReference type="PANTHER" id="PTHR45846:SF1">
    <property type="entry name" value="TRNA-DIHYDROURIDINE(47) SYNTHASE [NAD(P)(+)]-LIKE"/>
    <property type="match status" value="1"/>
</dbReference>
<comment type="catalytic activity">
    <reaction evidence="13">
        <text>a 5,6-dihydrouridine in mRNA + NAD(+) = a uridine in mRNA + NADH + H(+)</text>
        <dbReference type="Rhea" id="RHEA:69851"/>
        <dbReference type="Rhea" id="RHEA-COMP:14658"/>
        <dbReference type="Rhea" id="RHEA-COMP:17789"/>
        <dbReference type="ChEBI" id="CHEBI:15378"/>
        <dbReference type="ChEBI" id="CHEBI:57540"/>
        <dbReference type="ChEBI" id="CHEBI:57945"/>
        <dbReference type="ChEBI" id="CHEBI:65315"/>
        <dbReference type="ChEBI" id="CHEBI:74443"/>
    </reaction>
    <physiologicalReaction direction="right-to-left" evidence="13">
        <dbReference type="Rhea" id="RHEA:69853"/>
    </physiologicalReaction>
</comment>
<keyword evidence="8 16" id="KW-0863">Zinc-finger</keyword>
<dbReference type="PROSITE" id="PS01136">
    <property type="entry name" value="UPF0034"/>
    <property type="match status" value="1"/>
</dbReference>
<keyword evidence="11 17" id="KW-0520">NAD</keyword>
<dbReference type="EMBL" id="KV423942">
    <property type="protein sequence ID" value="KZT59268.1"/>
    <property type="molecule type" value="Genomic_DNA"/>
</dbReference>
<evidence type="ECO:0000256" key="4">
    <source>
        <dbReference type="ARBA" id="ARBA00022630"/>
    </source>
</evidence>
<dbReference type="CDD" id="cd02801">
    <property type="entry name" value="DUS_like_FMN"/>
    <property type="match status" value="1"/>
</dbReference>
<evidence type="ECO:0000256" key="13">
    <source>
        <dbReference type="ARBA" id="ARBA00048342"/>
    </source>
</evidence>